<keyword evidence="3" id="KW-1185">Reference proteome</keyword>
<gene>
    <name evidence="2" type="ORF">FRX97_09970</name>
</gene>
<dbReference type="OrthoDB" id="9795306at2"/>
<dbReference type="PANTHER" id="PTHR33990">
    <property type="entry name" value="PROTEIN YJDN-RELATED"/>
    <property type="match status" value="1"/>
</dbReference>
<dbReference type="PANTHER" id="PTHR33990:SF1">
    <property type="entry name" value="PROTEIN YJDN"/>
    <property type="match status" value="1"/>
</dbReference>
<name>A0A5C6UWA5_9FLAO</name>
<accession>A0A5C6UWA5</accession>
<dbReference type="CDD" id="cd06588">
    <property type="entry name" value="PhnB_like"/>
    <property type="match status" value="1"/>
</dbReference>
<evidence type="ECO:0000313" key="2">
    <source>
        <dbReference type="EMBL" id="TXC76934.1"/>
    </source>
</evidence>
<feature type="domain" description="PhnB-like" evidence="1">
    <location>
        <begin position="5"/>
        <end position="137"/>
    </location>
</feature>
<proteinExistence type="predicted"/>
<dbReference type="SUPFAM" id="SSF54593">
    <property type="entry name" value="Glyoxalase/Bleomycin resistance protein/Dihydroxybiphenyl dioxygenase"/>
    <property type="match status" value="1"/>
</dbReference>
<dbReference type="Proteomes" id="UP000321168">
    <property type="component" value="Unassembled WGS sequence"/>
</dbReference>
<dbReference type="AlphaFoldDB" id="A0A5C6UWA5"/>
<dbReference type="RefSeq" id="WP_147015072.1">
    <property type="nucleotide sequence ID" value="NZ_VORB01000009.1"/>
</dbReference>
<evidence type="ECO:0000313" key="3">
    <source>
        <dbReference type="Proteomes" id="UP000321168"/>
    </source>
</evidence>
<reference evidence="2 3" key="1">
    <citation type="submission" date="2019-08" db="EMBL/GenBank/DDBJ databases">
        <title>Genome of Luteibaculum oceani JCM 18817.</title>
        <authorList>
            <person name="Bowman J.P."/>
        </authorList>
    </citation>
    <scope>NUCLEOTIDE SEQUENCE [LARGE SCALE GENOMIC DNA]</scope>
    <source>
        <strain evidence="2 3">JCM 18817</strain>
    </source>
</reference>
<evidence type="ECO:0000259" key="1">
    <source>
        <dbReference type="Pfam" id="PF06983"/>
    </source>
</evidence>
<dbReference type="Gene3D" id="3.10.180.10">
    <property type="entry name" value="2,3-Dihydroxybiphenyl 1,2-Dioxygenase, domain 1"/>
    <property type="match status" value="1"/>
</dbReference>
<dbReference type="InterPro" id="IPR028973">
    <property type="entry name" value="PhnB-like"/>
</dbReference>
<organism evidence="2 3">
    <name type="scientific">Luteibaculum oceani</name>
    <dbReference type="NCBI Taxonomy" id="1294296"/>
    <lineage>
        <taxon>Bacteria</taxon>
        <taxon>Pseudomonadati</taxon>
        <taxon>Bacteroidota</taxon>
        <taxon>Flavobacteriia</taxon>
        <taxon>Flavobacteriales</taxon>
        <taxon>Luteibaculaceae</taxon>
        <taxon>Luteibaculum</taxon>
    </lineage>
</organism>
<dbReference type="InterPro" id="IPR029068">
    <property type="entry name" value="Glyas_Bleomycin-R_OHBP_Dase"/>
</dbReference>
<comment type="caution">
    <text evidence="2">The sequence shown here is derived from an EMBL/GenBank/DDBJ whole genome shotgun (WGS) entry which is preliminary data.</text>
</comment>
<dbReference type="Pfam" id="PF06983">
    <property type="entry name" value="3-dmu-9_3-mt"/>
    <property type="match status" value="1"/>
</dbReference>
<dbReference type="EMBL" id="VORB01000009">
    <property type="protein sequence ID" value="TXC76934.1"/>
    <property type="molecule type" value="Genomic_DNA"/>
</dbReference>
<protein>
    <submittedName>
        <fullName evidence="2">VOC family protein</fullName>
    </submittedName>
</protein>
<sequence length="147" mass="16591">MKGLHPYLYFNGNCHEAMHYYKEHIGGSFDFVGKYADMPPQAGFNVDDSNKDQIMHMTYSLPDGSKIMASDVGGEWAPNYQQGNSFSLSLGAESQEEADRIFNALSKDGKVSMPMQKTFWGDYFGTCTDKFGVNWMISFNEQHLAEN</sequence>